<dbReference type="Gene3D" id="2.180.10.10">
    <property type="entry name" value="RHS repeat-associated core"/>
    <property type="match status" value="1"/>
</dbReference>
<dbReference type="InterPro" id="IPR056823">
    <property type="entry name" value="TEN-like_YD-shell"/>
</dbReference>
<protein>
    <recommendedName>
        <fullName evidence="3">Teneurin-like YD-shell domain-containing protein</fullName>
    </recommendedName>
</protein>
<evidence type="ECO:0000256" key="2">
    <source>
        <dbReference type="SAM" id="MobiDB-lite"/>
    </source>
</evidence>
<accession>A0AAU7LSS5</accession>
<sequence>MARERQADGGIVRHDYNAFGQRTGMTDAMGRATRYGYDQLGRNTDISTDAVTVATFDGSQISAQSRSLNTRFTYDGAGRRLTQTNGAGETQRYAWDARGNQVSTTEALGQSARSAWDALGRQSAAQNANGDTATWTYDEHGQLSGHGDIGGASYAYRYDSAGQLSGQTSSRGQDQRLVRDAAGQVVRIDDAATGTTTAYRYDAGGQRVFEQTVVNGVEQQRQSLAYDSLGRLVQLSAMDGVSVQRDYDGQGNLMRQSVTSGAALPHTSEAQTLIPMGRAWTQVGSHQEPRSVQVQTGTNADGSPVHEERTVLVDVPDYGWQGFSALRNTISSGAPASTGASRYSQTQWYAYDRMNRQVLVDGALNGDASDLANLTADQGHLLDYDLSGQRTGDTHIGRRVTQNSGSGLALQH</sequence>
<dbReference type="PANTHER" id="PTHR32305">
    <property type="match status" value="1"/>
</dbReference>
<dbReference type="AlphaFoldDB" id="A0AAU7LSS5"/>
<name>A0AAU7LSS5_9BURK</name>
<keyword evidence="1" id="KW-0677">Repeat</keyword>
<dbReference type="PANTHER" id="PTHR32305:SF15">
    <property type="entry name" value="PROTEIN RHSA-RELATED"/>
    <property type="match status" value="1"/>
</dbReference>
<proteinExistence type="predicted"/>
<dbReference type="InterPro" id="IPR031325">
    <property type="entry name" value="RHS_repeat"/>
</dbReference>
<dbReference type="InterPro" id="IPR050708">
    <property type="entry name" value="T6SS_VgrG/RHS"/>
</dbReference>
<evidence type="ECO:0000259" key="3">
    <source>
        <dbReference type="Pfam" id="PF25023"/>
    </source>
</evidence>
<dbReference type="NCBIfam" id="TIGR01643">
    <property type="entry name" value="YD_repeat_2x"/>
    <property type="match status" value="5"/>
</dbReference>
<feature type="region of interest" description="Disordered" evidence="2">
    <location>
        <begin position="392"/>
        <end position="412"/>
    </location>
</feature>
<dbReference type="Pfam" id="PF05593">
    <property type="entry name" value="RHS_repeat"/>
    <property type="match status" value="2"/>
</dbReference>
<dbReference type="InterPro" id="IPR006530">
    <property type="entry name" value="YD"/>
</dbReference>
<dbReference type="EMBL" id="CP157675">
    <property type="protein sequence ID" value="XBP70689.1"/>
    <property type="molecule type" value="Genomic_DNA"/>
</dbReference>
<dbReference type="Pfam" id="PF25023">
    <property type="entry name" value="TEN_YD-shell"/>
    <property type="match status" value="1"/>
</dbReference>
<gene>
    <name evidence="4" type="ORF">ABLV49_02440</name>
</gene>
<feature type="domain" description="Teneurin-like YD-shell" evidence="3">
    <location>
        <begin position="129"/>
        <end position="261"/>
    </location>
</feature>
<reference evidence="4" key="1">
    <citation type="submission" date="2024-05" db="EMBL/GenBank/DDBJ databases">
        <authorList>
            <person name="Bunk B."/>
            <person name="Swiderski J."/>
            <person name="Sproer C."/>
            <person name="Thiel V."/>
        </authorList>
    </citation>
    <scope>NUCLEOTIDE SEQUENCE</scope>
    <source>
        <strain evidence="4">DSM 17735</strain>
    </source>
</reference>
<evidence type="ECO:0000256" key="1">
    <source>
        <dbReference type="ARBA" id="ARBA00022737"/>
    </source>
</evidence>
<dbReference type="RefSeq" id="WP_349280028.1">
    <property type="nucleotide sequence ID" value="NZ_CBCSCU010000037.1"/>
</dbReference>
<organism evidence="4">
    <name type="scientific">Polaromonas hydrogenivorans</name>
    <dbReference type="NCBI Taxonomy" id="335476"/>
    <lineage>
        <taxon>Bacteria</taxon>
        <taxon>Pseudomonadati</taxon>
        <taxon>Pseudomonadota</taxon>
        <taxon>Betaproteobacteria</taxon>
        <taxon>Burkholderiales</taxon>
        <taxon>Comamonadaceae</taxon>
        <taxon>Polaromonas</taxon>
    </lineage>
</organism>
<evidence type="ECO:0000313" key="4">
    <source>
        <dbReference type="EMBL" id="XBP70689.1"/>
    </source>
</evidence>